<dbReference type="AlphaFoldDB" id="A0A6N3HM57"/>
<sequence length="70" mass="8064">MTPALSSLAQRIAAKLSSSQQEEHFLRNDFHALASAGREMEKRFDKAEKIPPRHMKCGWRHCVVFVLQKN</sequence>
<proteinExistence type="predicted"/>
<evidence type="ECO:0000313" key="1">
    <source>
        <dbReference type="EMBL" id="VYU77063.1"/>
    </source>
</evidence>
<organism evidence="1">
    <name type="scientific">Enterobacter agglomerans</name>
    <name type="common">Erwinia herbicola</name>
    <name type="synonym">Pantoea agglomerans</name>
    <dbReference type="NCBI Taxonomy" id="549"/>
    <lineage>
        <taxon>Bacteria</taxon>
        <taxon>Pseudomonadati</taxon>
        <taxon>Pseudomonadota</taxon>
        <taxon>Gammaproteobacteria</taxon>
        <taxon>Enterobacterales</taxon>
        <taxon>Erwiniaceae</taxon>
        <taxon>Pantoea</taxon>
        <taxon>Pantoea agglomerans group</taxon>
    </lineage>
</organism>
<dbReference type="EMBL" id="CACRUS010000033">
    <property type="protein sequence ID" value="VYU77063.1"/>
    <property type="molecule type" value="Genomic_DNA"/>
</dbReference>
<protein>
    <submittedName>
        <fullName evidence="1">Uncharacterized protein</fullName>
    </submittedName>
</protein>
<reference evidence="1" key="1">
    <citation type="submission" date="2019-11" db="EMBL/GenBank/DDBJ databases">
        <authorList>
            <person name="Feng L."/>
        </authorList>
    </citation>
    <scope>NUCLEOTIDE SEQUENCE</scope>
    <source>
        <strain evidence="1">PagglomeransLFYP105</strain>
    </source>
</reference>
<name>A0A6N3HM57_ENTAG</name>
<gene>
    <name evidence="1" type="ORF">PALFYP105_01201</name>
</gene>
<accession>A0A6N3HM57</accession>